<name>A0ABQ0DRG6_9EUKA</name>
<dbReference type="EMBL" id="BAAFRS010000252">
    <property type="protein sequence ID" value="GAB1225449.1"/>
    <property type="molecule type" value="Genomic_DNA"/>
</dbReference>
<protein>
    <submittedName>
        <fullName evidence="1">Uncharacterized protein</fullName>
    </submittedName>
</protein>
<reference evidence="1 2" key="1">
    <citation type="journal article" date="2019" name="PLoS Negl. Trop. Dis.">
        <title>Whole genome sequencing of Entamoeba nuttalli reveals mammalian host-related molecular signatures and a novel octapeptide-repeat surface protein.</title>
        <authorList>
            <person name="Tanaka M."/>
            <person name="Makiuchi T."/>
            <person name="Komiyama T."/>
            <person name="Shiina T."/>
            <person name="Osaki K."/>
            <person name="Tachibana H."/>
        </authorList>
    </citation>
    <scope>NUCLEOTIDE SEQUENCE [LARGE SCALE GENOMIC DNA]</scope>
    <source>
        <strain evidence="1 2">P19-061405</strain>
    </source>
</reference>
<organism evidence="1 2">
    <name type="scientific">Entamoeba nuttalli</name>
    <dbReference type="NCBI Taxonomy" id="412467"/>
    <lineage>
        <taxon>Eukaryota</taxon>
        <taxon>Amoebozoa</taxon>
        <taxon>Evosea</taxon>
        <taxon>Archamoebae</taxon>
        <taxon>Mastigamoebida</taxon>
        <taxon>Entamoebidae</taxon>
        <taxon>Entamoeba</taxon>
    </lineage>
</organism>
<evidence type="ECO:0000313" key="1">
    <source>
        <dbReference type="EMBL" id="GAB1225449.1"/>
    </source>
</evidence>
<sequence length="228" mass="27212">MQKKTTQQPCYCYLCQKSKMFEITNPKIKTTKLCVLILRSLKMLHPEMECYSIKTDINEFIQSHWGMLINLLLTIIISDTKDNKRKETEMKRKRLISIVQTAQWKKAILDALNHCPLIECGKDFCHDRGYYRLKDNETTEKREEISNPPFHILHHKNSKQNISQELYSCYDDLQRQLSYSVKVFSKLYSKYLKNCDTKRSDLVRDILERQNQVYDLFGNYKLQLCSFE</sequence>
<proteinExistence type="predicted"/>
<comment type="caution">
    <text evidence="1">The sequence shown here is derived from an EMBL/GenBank/DDBJ whole genome shotgun (WGS) entry which is preliminary data.</text>
</comment>
<evidence type="ECO:0000313" key="2">
    <source>
        <dbReference type="Proteomes" id="UP001628156"/>
    </source>
</evidence>
<dbReference type="Proteomes" id="UP001628156">
    <property type="component" value="Unassembled WGS sequence"/>
</dbReference>
<keyword evidence="2" id="KW-1185">Reference proteome</keyword>
<gene>
    <name evidence="1" type="ORF">ENUP19_0252G0089</name>
</gene>
<accession>A0ABQ0DRG6</accession>